<proteinExistence type="predicted"/>
<evidence type="ECO:0000256" key="1">
    <source>
        <dbReference type="SAM" id="Phobius"/>
    </source>
</evidence>
<dbReference type="STRING" id="765912.Thimo_3217"/>
<keyword evidence="1" id="KW-0472">Membrane</keyword>
<dbReference type="Proteomes" id="UP000010816">
    <property type="component" value="Chromosome"/>
</dbReference>
<name>L0H107_9GAMM</name>
<feature type="transmembrane region" description="Helical" evidence="1">
    <location>
        <begin position="92"/>
        <end position="117"/>
    </location>
</feature>
<evidence type="ECO:0000313" key="2">
    <source>
        <dbReference type="EMBL" id="AGA91896.1"/>
    </source>
</evidence>
<organism evidence="2 3">
    <name type="scientific">Thioflavicoccus mobilis 8321</name>
    <dbReference type="NCBI Taxonomy" id="765912"/>
    <lineage>
        <taxon>Bacteria</taxon>
        <taxon>Pseudomonadati</taxon>
        <taxon>Pseudomonadota</taxon>
        <taxon>Gammaproteobacteria</taxon>
        <taxon>Chromatiales</taxon>
        <taxon>Chromatiaceae</taxon>
        <taxon>Thioflavicoccus</taxon>
    </lineage>
</organism>
<dbReference type="KEGG" id="tmb:Thimo_3217"/>
<gene>
    <name evidence="2" type="ORF">Thimo_3217</name>
</gene>
<accession>L0H107</accession>
<protein>
    <submittedName>
        <fullName evidence="2">Uncharacterized protein</fullName>
    </submittedName>
</protein>
<reference evidence="2 3" key="1">
    <citation type="submission" date="2011-09" db="EMBL/GenBank/DDBJ databases">
        <title>Complete sequence of chromosome of Thioflavicoccus mobilis 8321.</title>
        <authorList>
            <consortium name="US DOE Joint Genome Institute"/>
            <person name="Lucas S."/>
            <person name="Han J."/>
            <person name="Lapidus A."/>
            <person name="Cheng J.-F."/>
            <person name="Goodwin L."/>
            <person name="Pitluck S."/>
            <person name="Peters L."/>
            <person name="Ovchinnikova G."/>
            <person name="Lu M."/>
            <person name="Detter J.C."/>
            <person name="Han C."/>
            <person name="Tapia R."/>
            <person name="Land M."/>
            <person name="Hauser L."/>
            <person name="Kyrpides N."/>
            <person name="Ivanova N."/>
            <person name="Pagani I."/>
            <person name="Vogl K."/>
            <person name="Liu Z."/>
            <person name="Imhoff J."/>
            <person name="Thiel V."/>
            <person name="Frigaard N.-U."/>
            <person name="Bryant D."/>
            <person name="Woyke T."/>
        </authorList>
    </citation>
    <scope>NUCLEOTIDE SEQUENCE [LARGE SCALE GENOMIC DNA]</scope>
    <source>
        <strain evidence="2 3">8321</strain>
    </source>
</reference>
<sequence length="226" mass="24488">MNEKCDQYRLLVTTRSNLTYVVACVLQIKTDTAADYLNRAGDALLSKMAAAGVTAGLYGLVSTFGVASTGTAIATLSGAAQTSATLYAIGTWVGGTSVAAGTMLTGGIGLVTGLLFYQYIKSSPREEESLTDLDRRIINTATYLSGQIDQTLEQEYIPTDQELAVFFDAVIAPFYRTLKSNQDNLGERLDARNRWALKVNAVINFEREVVEGFRPYVDRAGLGERV</sequence>
<dbReference type="HOGENOM" id="CLU_1224282_0_0_6"/>
<feature type="transmembrane region" description="Helical" evidence="1">
    <location>
        <begin position="57"/>
        <end position="80"/>
    </location>
</feature>
<dbReference type="EMBL" id="CP003051">
    <property type="protein sequence ID" value="AGA91896.1"/>
    <property type="molecule type" value="Genomic_DNA"/>
</dbReference>
<dbReference type="RefSeq" id="WP_015282024.1">
    <property type="nucleotide sequence ID" value="NC_019940.1"/>
</dbReference>
<keyword evidence="1" id="KW-1133">Transmembrane helix</keyword>
<keyword evidence="1" id="KW-0812">Transmembrane</keyword>
<evidence type="ECO:0000313" key="3">
    <source>
        <dbReference type="Proteomes" id="UP000010816"/>
    </source>
</evidence>
<keyword evidence="3" id="KW-1185">Reference proteome</keyword>
<dbReference type="AlphaFoldDB" id="L0H107"/>